<name>A0A4Z2G4K4_9TELE</name>
<comment type="caution">
    <text evidence="2">The sequence shown here is derived from an EMBL/GenBank/DDBJ whole genome shotgun (WGS) entry which is preliminary data.</text>
</comment>
<dbReference type="OrthoDB" id="5423599at2759"/>
<dbReference type="AlphaFoldDB" id="A0A4Z2G4K4"/>
<feature type="region of interest" description="Disordered" evidence="1">
    <location>
        <begin position="101"/>
        <end position="134"/>
    </location>
</feature>
<evidence type="ECO:0000256" key="1">
    <source>
        <dbReference type="SAM" id="MobiDB-lite"/>
    </source>
</evidence>
<proteinExistence type="predicted"/>
<gene>
    <name evidence="2" type="ORF">EYF80_041309</name>
</gene>
<dbReference type="Proteomes" id="UP000314294">
    <property type="component" value="Unassembled WGS sequence"/>
</dbReference>
<dbReference type="EMBL" id="SRLO01000695">
    <property type="protein sequence ID" value="TNN48478.1"/>
    <property type="molecule type" value="Genomic_DNA"/>
</dbReference>
<organism evidence="2 3">
    <name type="scientific">Liparis tanakae</name>
    <name type="common">Tanaka's snailfish</name>
    <dbReference type="NCBI Taxonomy" id="230148"/>
    <lineage>
        <taxon>Eukaryota</taxon>
        <taxon>Metazoa</taxon>
        <taxon>Chordata</taxon>
        <taxon>Craniata</taxon>
        <taxon>Vertebrata</taxon>
        <taxon>Euteleostomi</taxon>
        <taxon>Actinopterygii</taxon>
        <taxon>Neopterygii</taxon>
        <taxon>Teleostei</taxon>
        <taxon>Neoteleostei</taxon>
        <taxon>Acanthomorphata</taxon>
        <taxon>Eupercaria</taxon>
        <taxon>Perciformes</taxon>
        <taxon>Cottioidei</taxon>
        <taxon>Cottales</taxon>
        <taxon>Liparidae</taxon>
        <taxon>Liparis</taxon>
    </lineage>
</organism>
<keyword evidence="3" id="KW-1185">Reference proteome</keyword>
<feature type="region of interest" description="Disordered" evidence="1">
    <location>
        <begin position="171"/>
        <end position="197"/>
    </location>
</feature>
<accession>A0A4Z2G4K4</accession>
<reference evidence="2 3" key="1">
    <citation type="submission" date="2019-03" db="EMBL/GenBank/DDBJ databases">
        <title>First draft genome of Liparis tanakae, snailfish: a comprehensive survey of snailfish specific genes.</title>
        <authorList>
            <person name="Kim W."/>
            <person name="Song I."/>
            <person name="Jeong J.-H."/>
            <person name="Kim D."/>
            <person name="Kim S."/>
            <person name="Ryu S."/>
            <person name="Song J.Y."/>
            <person name="Lee S.K."/>
        </authorList>
    </citation>
    <scope>NUCLEOTIDE SEQUENCE [LARGE SCALE GENOMIC DNA]</scope>
    <source>
        <tissue evidence="2">Muscle</tissue>
    </source>
</reference>
<evidence type="ECO:0000313" key="2">
    <source>
        <dbReference type="EMBL" id="TNN48478.1"/>
    </source>
</evidence>
<protein>
    <submittedName>
        <fullName evidence="2">Uncharacterized protein</fullName>
    </submittedName>
</protein>
<sequence>MLGKQLGPPMTHRGLKGAIVKTRSALCCSLTLNIFNRVCLLISSLSKGCFSFTTALQRVSRSPNSVLDTALETAHRGLSRSQSSPLTREITALSARPWLTDRDGGRGALRRNQAATSAAAEKQEGRNQNENSKTSVCSKLMDNDELLRLQTPPEVQQPVLELLVLGPQALQHRGNPRGHANDGLHAPAQAVTEGGDFPGEESNLILLGGQACGQALRHL</sequence>
<evidence type="ECO:0000313" key="3">
    <source>
        <dbReference type="Proteomes" id="UP000314294"/>
    </source>
</evidence>